<comment type="caution">
    <text evidence="1">The sequence shown here is derived from an EMBL/GenBank/DDBJ whole genome shotgun (WGS) entry which is preliminary data.</text>
</comment>
<evidence type="ECO:0000313" key="2">
    <source>
        <dbReference type="Proteomes" id="UP001391051"/>
    </source>
</evidence>
<proteinExistence type="predicted"/>
<sequence length="122" mass="13498">MPPKLPSHQSLFRPAQYMPPASTKVELTPAQRHLLATSANLPQPALVGLQHLDDSGSGKPSHIRRPRLLPSFYTFIDAGPVAVFALRNQGRPPAWSILCDQDPRSWHPPQPGLAWPWTRLSG</sequence>
<evidence type="ECO:0000313" key="1">
    <source>
        <dbReference type="EMBL" id="KAK7951728.1"/>
    </source>
</evidence>
<name>A0ABR1QCL8_9PEZI</name>
<organism evidence="1 2">
    <name type="scientific">Apiospora aurea</name>
    <dbReference type="NCBI Taxonomy" id="335848"/>
    <lineage>
        <taxon>Eukaryota</taxon>
        <taxon>Fungi</taxon>
        <taxon>Dikarya</taxon>
        <taxon>Ascomycota</taxon>
        <taxon>Pezizomycotina</taxon>
        <taxon>Sordariomycetes</taxon>
        <taxon>Xylariomycetidae</taxon>
        <taxon>Amphisphaeriales</taxon>
        <taxon>Apiosporaceae</taxon>
        <taxon>Apiospora</taxon>
    </lineage>
</organism>
<dbReference type="EMBL" id="JAQQWE010000005">
    <property type="protein sequence ID" value="KAK7951728.1"/>
    <property type="molecule type" value="Genomic_DNA"/>
</dbReference>
<protein>
    <submittedName>
        <fullName evidence="1">Uncharacterized protein</fullName>
    </submittedName>
</protein>
<dbReference type="GeneID" id="92076740"/>
<reference evidence="1 2" key="1">
    <citation type="submission" date="2023-01" db="EMBL/GenBank/DDBJ databases">
        <title>Analysis of 21 Apiospora genomes using comparative genomics revels a genus with tremendous synthesis potential of carbohydrate active enzymes and secondary metabolites.</title>
        <authorList>
            <person name="Sorensen T."/>
        </authorList>
    </citation>
    <scope>NUCLEOTIDE SEQUENCE [LARGE SCALE GENOMIC DNA]</scope>
    <source>
        <strain evidence="1 2">CBS 24483</strain>
    </source>
</reference>
<accession>A0ABR1QCL8</accession>
<dbReference type="RefSeq" id="XP_066699790.1">
    <property type="nucleotide sequence ID" value="XM_066843678.1"/>
</dbReference>
<gene>
    <name evidence="1" type="ORF">PG986_007456</name>
</gene>
<keyword evidence="2" id="KW-1185">Reference proteome</keyword>
<dbReference type="Proteomes" id="UP001391051">
    <property type="component" value="Unassembled WGS sequence"/>
</dbReference>